<comment type="caution">
    <text evidence="2">The sequence shown here is derived from an EMBL/GenBank/DDBJ whole genome shotgun (WGS) entry which is preliminary data.</text>
</comment>
<evidence type="ECO:0000313" key="2">
    <source>
        <dbReference type="EMBL" id="GFE08629.1"/>
    </source>
</evidence>
<accession>A0A640SBF1</accession>
<gene>
    <name evidence="2" type="ORF">Scani_48970</name>
</gene>
<feature type="domain" description="Aminoglycoside phosphotransferase" evidence="1">
    <location>
        <begin position="43"/>
        <end position="256"/>
    </location>
</feature>
<sequence>MVVLTSIPMARPRMSIPGSVLDWASYVIGPITLVRDTSWDRESSKVWELTCPDSTRYFLKISPSKALYARETHAYRFAVPSLGPDRAPRLQAADPDQLALLLTAAPGQPVAAGLTMRDLLKVHRQVGWLLRVLHDAPHASSSASWDSRAEVRARTESVGKHVAAAGDLLTRTEEETVLRLARNLPHLEACPAAFIHGDAQERNVLWDGRSDCAALLDFERARPALAVDDFVHLAVGPWQQQPWLRRVFFTGYGRELTEPERQVLPMLAAADAVSGLAWGTRAGDNEVVHRARVTLKLLCKGAAL</sequence>
<dbReference type="Proteomes" id="UP000435837">
    <property type="component" value="Unassembled WGS sequence"/>
</dbReference>
<dbReference type="Gene3D" id="3.90.1200.10">
    <property type="match status" value="1"/>
</dbReference>
<proteinExistence type="predicted"/>
<dbReference type="Pfam" id="PF01636">
    <property type="entry name" value="APH"/>
    <property type="match status" value="1"/>
</dbReference>
<evidence type="ECO:0000313" key="3">
    <source>
        <dbReference type="Proteomes" id="UP000435837"/>
    </source>
</evidence>
<dbReference type="AlphaFoldDB" id="A0A640SBF1"/>
<organism evidence="2 3">
    <name type="scientific">Streptomyces caniferus</name>
    <dbReference type="NCBI Taxonomy" id="285557"/>
    <lineage>
        <taxon>Bacteria</taxon>
        <taxon>Bacillati</taxon>
        <taxon>Actinomycetota</taxon>
        <taxon>Actinomycetes</taxon>
        <taxon>Kitasatosporales</taxon>
        <taxon>Streptomycetaceae</taxon>
        <taxon>Streptomyces</taxon>
    </lineage>
</organism>
<dbReference type="SUPFAM" id="SSF56112">
    <property type="entry name" value="Protein kinase-like (PK-like)"/>
    <property type="match status" value="1"/>
</dbReference>
<reference evidence="2 3" key="1">
    <citation type="submission" date="2019-12" db="EMBL/GenBank/DDBJ databases">
        <title>Whole genome shotgun sequence of Streptomyces caniferus NBRC 15389.</title>
        <authorList>
            <person name="Ichikawa N."/>
            <person name="Kimura A."/>
            <person name="Kitahashi Y."/>
            <person name="Komaki H."/>
            <person name="Tamura T."/>
        </authorList>
    </citation>
    <scope>NUCLEOTIDE SEQUENCE [LARGE SCALE GENOMIC DNA]</scope>
    <source>
        <strain evidence="2 3">NBRC 15389</strain>
    </source>
</reference>
<protein>
    <recommendedName>
        <fullName evidence="1">Aminoglycoside phosphotransferase domain-containing protein</fullName>
    </recommendedName>
</protein>
<dbReference type="InterPro" id="IPR002575">
    <property type="entry name" value="Aminoglycoside_PTrfase"/>
</dbReference>
<dbReference type="EMBL" id="BLIN01000005">
    <property type="protein sequence ID" value="GFE08629.1"/>
    <property type="molecule type" value="Genomic_DNA"/>
</dbReference>
<name>A0A640SBF1_9ACTN</name>
<dbReference type="InterPro" id="IPR011009">
    <property type="entry name" value="Kinase-like_dom_sf"/>
</dbReference>
<evidence type="ECO:0000259" key="1">
    <source>
        <dbReference type="Pfam" id="PF01636"/>
    </source>
</evidence>